<dbReference type="InterPro" id="IPR002734">
    <property type="entry name" value="RibDG_C"/>
</dbReference>
<dbReference type="Proteomes" id="UP001448858">
    <property type="component" value="Chromosome"/>
</dbReference>
<dbReference type="PANTHER" id="PTHR38011:SF11">
    <property type="entry name" value="2,5-DIAMINO-6-RIBOSYLAMINO-4(3H)-PYRIMIDINONE 5'-PHOSPHATE REDUCTASE"/>
    <property type="match status" value="1"/>
</dbReference>
<dbReference type="EMBL" id="CP151657">
    <property type="protein sequence ID" value="WZP14547.1"/>
    <property type="molecule type" value="Genomic_DNA"/>
</dbReference>
<reference evidence="2 3" key="1">
    <citation type="submission" date="2024-04" db="EMBL/GenBank/DDBJ databases">
        <title>Arthrobacter sp. from Plains bison fecal sample.</title>
        <authorList>
            <person name="Ruzzini A."/>
        </authorList>
    </citation>
    <scope>NUCLEOTIDE SEQUENCE [LARGE SCALE GENOMIC DNA]</scope>
    <source>
        <strain evidence="2 3">EINP1</strain>
    </source>
</reference>
<organism evidence="2 3">
    <name type="scientific">Arthrobacter citreus</name>
    <dbReference type="NCBI Taxonomy" id="1670"/>
    <lineage>
        <taxon>Bacteria</taxon>
        <taxon>Bacillati</taxon>
        <taxon>Actinomycetota</taxon>
        <taxon>Actinomycetes</taxon>
        <taxon>Micrococcales</taxon>
        <taxon>Micrococcaceae</taxon>
        <taxon>Arthrobacter</taxon>
    </lineage>
</organism>
<sequence length="189" mass="21020">MGKLIYMLSCTLDGYIADASGDFSWAAPDDAMVEQVTADLATVGTHLYGRRMYEAMAVWETDPSLAEGSPAAAAFAETWNRAHKVVFSRTLEHTWTQRTRLEREFTAEAFARAKAETTGDLLIEGPTVTEAAFRLDLVDVVSLMVYPVTLGEGTRVFPDGLRLSLRLLREQRFDTTGMVKLTYETVRSP</sequence>
<dbReference type="RefSeq" id="WP_342022200.1">
    <property type="nucleotide sequence ID" value="NZ_CP151657.1"/>
</dbReference>
<accession>A0ABZ2ZRW5</accession>
<feature type="domain" description="Bacterial bifunctional deaminase-reductase C-terminal" evidence="1">
    <location>
        <begin position="3"/>
        <end position="173"/>
    </location>
</feature>
<dbReference type="SUPFAM" id="SSF53597">
    <property type="entry name" value="Dihydrofolate reductase-like"/>
    <property type="match status" value="1"/>
</dbReference>
<evidence type="ECO:0000259" key="1">
    <source>
        <dbReference type="Pfam" id="PF01872"/>
    </source>
</evidence>
<proteinExistence type="predicted"/>
<keyword evidence="3" id="KW-1185">Reference proteome</keyword>
<protein>
    <submittedName>
        <fullName evidence="2">Dihydrofolate reductase family protein</fullName>
    </submittedName>
</protein>
<dbReference type="Gene3D" id="3.40.430.10">
    <property type="entry name" value="Dihydrofolate Reductase, subunit A"/>
    <property type="match status" value="1"/>
</dbReference>
<evidence type="ECO:0000313" key="3">
    <source>
        <dbReference type="Proteomes" id="UP001448858"/>
    </source>
</evidence>
<dbReference type="PANTHER" id="PTHR38011">
    <property type="entry name" value="DIHYDROFOLATE REDUCTASE FAMILY PROTEIN (AFU_ORTHOLOGUE AFUA_8G06820)"/>
    <property type="match status" value="1"/>
</dbReference>
<gene>
    <name evidence="2" type="ORF">AAE021_10065</name>
</gene>
<dbReference type="InterPro" id="IPR050765">
    <property type="entry name" value="Riboflavin_Biosynth_HTPR"/>
</dbReference>
<evidence type="ECO:0000313" key="2">
    <source>
        <dbReference type="EMBL" id="WZP14547.1"/>
    </source>
</evidence>
<name>A0ABZ2ZRW5_9MICC</name>
<dbReference type="Pfam" id="PF01872">
    <property type="entry name" value="RibD_C"/>
    <property type="match status" value="1"/>
</dbReference>
<dbReference type="InterPro" id="IPR024072">
    <property type="entry name" value="DHFR-like_dom_sf"/>
</dbReference>